<protein>
    <submittedName>
        <fullName evidence="2">Uncharacterized protein</fullName>
    </submittedName>
</protein>
<feature type="region of interest" description="Disordered" evidence="1">
    <location>
        <begin position="1"/>
        <end position="78"/>
    </location>
</feature>
<dbReference type="Gramene" id="AET2Gv21183200.6">
    <property type="protein sequence ID" value="AET2Gv21183200.6"/>
    <property type="gene ID" value="AET2Gv21183200"/>
</dbReference>
<reference evidence="3" key="2">
    <citation type="journal article" date="2017" name="Nat. Plants">
        <title>The Aegilops tauschii genome reveals multiple impacts of transposons.</title>
        <authorList>
            <person name="Zhao G."/>
            <person name="Zou C."/>
            <person name="Li K."/>
            <person name="Wang K."/>
            <person name="Li T."/>
            <person name="Gao L."/>
            <person name="Zhang X."/>
            <person name="Wang H."/>
            <person name="Yang Z."/>
            <person name="Liu X."/>
            <person name="Jiang W."/>
            <person name="Mao L."/>
            <person name="Kong X."/>
            <person name="Jiao Y."/>
            <person name="Jia J."/>
        </authorList>
    </citation>
    <scope>NUCLEOTIDE SEQUENCE [LARGE SCALE GENOMIC DNA]</scope>
    <source>
        <strain evidence="3">cv. AL8/78</strain>
    </source>
</reference>
<name>A0A453DCJ3_AEGTS</name>
<reference evidence="2" key="3">
    <citation type="journal article" date="2017" name="Nature">
        <title>Genome sequence of the progenitor of the wheat D genome Aegilops tauschii.</title>
        <authorList>
            <person name="Luo M.C."/>
            <person name="Gu Y.Q."/>
            <person name="Puiu D."/>
            <person name="Wang H."/>
            <person name="Twardziok S.O."/>
            <person name="Deal K.R."/>
            <person name="Huo N."/>
            <person name="Zhu T."/>
            <person name="Wang L."/>
            <person name="Wang Y."/>
            <person name="McGuire P.E."/>
            <person name="Liu S."/>
            <person name="Long H."/>
            <person name="Ramasamy R.K."/>
            <person name="Rodriguez J.C."/>
            <person name="Van S.L."/>
            <person name="Yuan L."/>
            <person name="Wang Z."/>
            <person name="Xia Z."/>
            <person name="Xiao L."/>
            <person name="Anderson O.D."/>
            <person name="Ouyang S."/>
            <person name="Liang Y."/>
            <person name="Zimin A.V."/>
            <person name="Pertea G."/>
            <person name="Qi P."/>
            <person name="Bennetzen J.L."/>
            <person name="Dai X."/>
            <person name="Dawson M.W."/>
            <person name="Muller H.G."/>
            <person name="Kugler K."/>
            <person name="Rivarola-Duarte L."/>
            <person name="Spannagl M."/>
            <person name="Mayer K.F.X."/>
            <person name="Lu F.H."/>
            <person name="Bevan M.W."/>
            <person name="Leroy P."/>
            <person name="Li P."/>
            <person name="You F.M."/>
            <person name="Sun Q."/>
            <person name="Liu Z."/>
            <person name="Lyons E."/>
            <person name="Wicker T."/>
            <person name="Salzberg S.L."/>
            <person name="Devos K.M."/>
            <person name="Dvorak J."/>
        </authorList>
    </citation>
    <scope>NUCLEOTIDE SEQUENCE [LARGE SCALE GENOMIC DNA]</scope>
    <source>
        <strain evidence="2">cv. AL8/78</strain>
    </source>
</reference>
<dbReference type="AlphaFoldDB" id="A0A453DCJ3"/>
<organism evidence="2 3">
    <name type="scientific">Aegilops tauschii subsp. strangulata</name>
    <name type="common">Goatgrass</name>
    <dbReference type="NCBI Taxonomy" id="200361"/>
    <lineage>
        <taxon>Eukaryota</taxon>
        <taxon>Viridiplantae</taxon>
        <taxon>Streptophyta</taxon>
        <taxon>Embryophyta</taxon>
        <taxon>Tracheophyta</taxon>
        <taxon>Spermatophyta</taxon>
        <taxon>Magnoliopsida</taxon>
        <taxon>Liliopsida</taxon>
        <taxon>Poales</taxon>
        <taxon>Poaceae</taxon>
        <taxon>BOP clade</taxon>
        <taxon>Pooideae</taxon>
        <taxon>Triticodae</taxon>
        <taxon>Triticeae</taxon>
        <taxon>Triticinae</taxon>
        <taxon>Aegilops</taxon>
    </lineage>
</organism>
<evidence type="ECO:0000313" key="3">
    <source>
        <dbReference type="Proteomes" id="UP000015105"/>
    </source>
</evidence>
<dbReference type="EnsemblPlants" id="AET2Gv21183200.6">
    <property type="protein sequence ID" value="AET2Gv21183200.6"/>
    <property type="gene ID" value="AET2Gv21183200"/>
</dbReference>
<proteinExistence type="predicted"/>
<sequence>FAEICHLEMDGGRSGAHETRKRPNSGRRPPTRKTARYRIVSPRDQTTRPPSPSPRRARRRPGTSNPSAACAPQLRPNGVGRARAGAVVAGAGPLRPLQAHLPLPLPLLRRRPGRPSAGQ</sequence>
<reference evidence="2" key="5">
    <citation type="journal article" date="2021" name="G3 (Bethesda)">
        <title>Aegilops tauschii genome assembly Aet v5.0 features greater sequence contiguity and improved annotation.</title>
        <authorList>
            <person name="Wang L."/>
            <person name="Zhu T."/>
            <person name="Rodriguez J.C."/>
            <person name="Deal K.R."/>
            <person name="Dubcovsky J."/>
            <person name="McGuire P.E."/>
            <person name="Lux T."/>
            <person name="Spannagl M."/>
            <person name="Mayer K.F.X."/>
            <person name="Baldrich P."/>
            <person name="Meyers B.C."/>
            <person name="Huo N."/>
            <person name="Gu Y.Q."/>
            <person name="Zhou H."/>
            <person name="Devos K.M."/>
            <person name="Bennetzen J.L."/>
            <person name="Unver T."/>
            <person name="Budak H."/>
            <person name="Gulick P.J."/>
            <person name="Galiba G."/>
            <person name="Kalapos B."/>
            <person name="Nelson D.R."/>
            <person name="Li P."/>
            <person name="You F.M."/>
            <person name="Luo M.C."/>
            <person name="Dvorak J."/>
        </authorList>
    </citation>
    <scope>NUCLEOTIDE SEQUENCE [LARGE SCALE GENOMIC DNA]</scope>
    <source>
        <strain evidence="2">cv. AL8/78</strain>
    </source>
</reference>
<evidence type="ECO:0000313" key="2">
    <source>
        <dbReference type="EnsemblPlants" id="AET2Gv21183200.6"/>
    </source>
</evidence>
<feature type="compositionally biased region" description="Basic and acidic residues" evidence="1">
    <location>
        <begin position="1"/>
        <end position="18"/>
    </location>
</feature>
<keyword evidence="3" id="KW-1185">Reference proteome</keyword>
<evidence type="ECO:0000256" key="1">
    <source>
        <dbReference type="SAM" id="MobiDB-lite"/>
    </source>
</evidence>
<reference evidence="2" key="4">
    <citation type="submission" date="2019-03" db="UniProtKB">
        <authorList>
            <consortium name="EnsemblPlants"/>
        </authorList>
    </citation>
    <scope>IDENTIFICATION</scope>
</reference>
<accession>A0A453DCJ3</accession>
<feature type="compositionally biased region" description="Basic residues" evidence="1">
    <location>
        <begin position="19"/>
        <end position="36"/>
    </location>
</feature>
<dbReference type="Proteomes" id="UP000015105">
    <property type="component" value="Chromosome 2D"/>
</dbReference>
<reference evidence="3" key="1">
    <citation type="journal article" date="2014" name="Science">
        <title>Ancient hybridizations among the ancestral genomes of bread wheat.</title>
        <authorList>
            <consortium name="International Wheat Genome Sequencing Consortium,"/>
            <person name="Marcussen T."/>
            <person name="Sandve S.R."/>
            <person name="Heier L."/>
            <person name="Spannagl M."/>
            <person name="Pfeifer M."/>
            <person name="Jakobsen K.S."/>
            <person name="Wulff B.B."/>
            <person name="Steuernagel B."/>
            <person name="Mayer K.F."/>
            <person name="Olsen O.A."/>
        </authorList>
    </citation>
    <scope>NUCLEOTIDE SEQUENCE [LARGE SCALE GENOMIC DNA]</scope>
    <source>
        <strain evidence="3">cv. AL8/78</strain>
    </source>
</reference>